<protein>
    <submittedName>
        <fullName evidence="1">Uncharacterized protein</fullName>
    </submittedName>
</protein>
<gene>
    <name evidence="1" type="ORF">BJF92_13720</name>
</gene>
<accession>A0A1Q9AHZ1</accession>
<comment type="caution">
    <text evidence="1">The sequence shown here is derived from an EMBL/GenBank/DDBJ whole genome shotgun (WGS) entry which is preliminary data.</text>
</comment>
<dbReference type="AlphaFoldDB" id="A0A1Q9AHZ1"/>
<proteinExistence type="predicted"/>
<organism evidence="1 2">
    <name type="scientific">Xaviernesmea rhizosphaerae</name>
    <dbReference type="NCBI Taxonomy" id="1672749"/>
    <lineage>
        <taxon>Bacteria</taxon>
        <taxon>Pseudomonadati</taxon>
        <taxon>Pseudomonadota</taxon>
        <taxon>Alphaproteobacteria</taxon>
        <taxon>Hyphomicrobiales</taxon>
        <taxon>Rhizobiaceae</taxon>
        <taxon>Rhizobium/Agrobacterium group</taxon>
        <taxon>Xaviernesmea</taxon>
    </lineage>
</organism>
<sequence>MADQLSSADKEVFSKGLINLMITRYPPAAGAEGLMLLQFMPQAIEAAPVNMNGVTADEIMARGRELVAQARAAGALTTPPDANGTLACVRKKVAIASATFEKGDYSLGSRFSVTNNLPYAIAGIWIDYKIKSDNRSVPWAEEDFVMAISGGIEPGETRQLSTSFSLLSRETPMTAKVFMTVRDVADPDKKLVVKAAGGVSGWPTDRSPKGCQL</sequence>
<reference evidence="1 2" key="1">
    <citation type="submission" date="2016-09" db="EMBL/GenBank/DDBJ databases">
        <title>Rhizobium sp. nov., a novel species isolated from the rice rhizosphere.</title>
        <authorList>
            <person name="Zhao J."/>
            <person name="Zhang X."/>
        </authorList>
    </citation>
    <scope>NUCLEOTIDE SEQUENCE [LARGE SCALE GENOMIC DNA]</scope>
    <source>
        <strain evidence="1 2">MH17</strain>
    </source>
</reference>
<evidence type="ECO:0000313" key="2">
    <source>
        <dbReference type="Proteomes" id="UP000186143"/>
    </source>
</evidence>
<dbReference type="Proteomes" id="UP000186143">
    <property type="component" value="Unassembled WGS sequence"/>
</dbReference>
<name>A0A1Q9AHZ1_9HYPH</name>
<dbReference type="EMBL" id="MKIO01000031">
    <property type="protein sequence ID" value="OLP54863.1"/>
    <property type="molecule type" value="Genomic_DNA"/>
</dbReference>
<evidence type="ECO:0000313" key="1">
    <source>
        <dbReference type="EMBL" id="OLP54863.1"/>
    </source>
</evidence>